<keyword evidence="2" id="KW-1185">Reference proteome</keyword>
<dbReference type="STRING" id="930090.W6ZZG4"/>
<name>W6ZZG4_COCMI</name>
<evidence type="ECO:0000313" key="1">
    <source>
        <dbReference type="EMBL" id="EUC49151.1"/>
    </source>
</evidence>
<dbReference type="InterPro" id="IPR009003">
    <property type="entry name" value="Peptidase_S1_PA"/>
</dbReference>
<reference evidence="1 2" key="1">
    <citation type="journal article" date="2013" name="PLoS Genet.">
        <title>Comparative genome structure, secondary metabolite, and effector coding capacity across Cochliobolus pathogens.</title>
        <authorList>
            <person name="Condon B.J."/>
            <person name="Leng Y."/>
            <person name="Wu D."/>
            <person name="Bushley K.E."/>
            <person name="Ohm R.A."/>
            <person name="Otillar R."/>
            <person name="Martin J."/>
            <person name="Schackwitz W."/>
            <person name="Grimwood J."/>
            <person name="MohdZainudin N."/>
            <person name="Xue C."/>
            <person name="Wang R."/>
            <person name="Manning V.A."/>
            <person name="Dhillon B."/>
            <person name="Tu Z.J."/>
            <person name="Steffenson B.J."/>
            <person name="Salamov A."/>
            <person name="Sun H."/>
            <person name="Lowry S."/>
            <person name="LaButti K."/>
            <person name="Han J."/>
            <person name="Copeland A."/>
            <person name="Lindquist E."/>
            <person name="Barry K."/>
            <person name="Schmutz J."/>
            <person name="Baker S.E."/>
            <person name="Ciuffetti L.M."/>
            <person name="Grigoriev I.V."/>
            <person name="Zhong S."/>
            <person name="Turgeon B.G."/>
        </authorList>
    </citation>
    <scope>NUCLEOTIDE SEQUENCE [LARGE SCALE GENOMIC DNA]</scope>
    <source>
        <strain evidence="1 2">ATCC 44560</strain>
    </source>
</reference>
<evidence type="ECO:0000313" key="2">
    <source>
        <dbReference type="Proteomes" id="UP000054032"/>
    </source>
</evidence>
<organism evidence="1 2">
    <name type="scientific">Bipolaris oryzae ATCC 44560</name>
    <dbReference type="NCBI Taxonomy" id="930090"/>
    <lineage>
        <taxon>Eukaryota</taxon>
        <taxon>Fungi</taxon>
        <taxon>Dikarya</taxon>
        <taxon>Ascomycota</taxon>
        <taxon>Pezizomycotina</taxon>
        <taxon>Dothideomycetes</taxon>
        <taxon>Pleosporomycetidae</taxon>
        <taxon>Pleosporales</taxon>
        <taxon>Pleosporineae</taxon>
        <taxon>Pleosporaceae</taxon>
        <taxon>Bipolaris</taxon>
    </lineage>
</organism>
<dbReference type="eggNOG" id="ENOG502QR0D">
    <property type="taxonomic scope" value="Eukaryota"/>
</dbReference>
<dbReference type="AlphaFoldDB" id="W6ZZG4"/>
<dbReference type="HOGENOM" id="CLU_020547_0_0_1"/>
<dbReference type="KEGG" id="bor:COCMIDRAFT_33414"/>
<proteinExistence type="predicted"/>
<gene>
    <name evidence="1" type="ORF">COCMIDRAFT_33414</name>
</gene>
<dbReference type="SUPFAM" id="SSF50494">
    <property type="entry name" value="Trypsin-like serine proteases"/>
    <property type="match status" value="1"/>
</dbReference>
<dbReference type="GeneID" id="19122320"/>
<dbReference type="OrthoDB" id="5351220at2759"/>
<dbReference type="Proteomes" id="UP000054032">
    <property type="component" value="Unassembled WGS sequence"/>
</dbReference>
<evidence type="ECO:0008006" key="3">
    <source>
        <dbReference type="Google" id="ProtNLM"/>
    </source>
</evidence>
<accession>W6ZZG4</accession>
<dbReference type="RefSeq" id="XP_007684303.1">
    <property type="nucleotide sequence ID" value="XM_007686113.1"/>
</dbReference>
<protein>
    <recommendedName>
        <fullName evidence="3">Peptidase S1 domain-containing protein</fullName>
    </recommendedName>
</protein>
<sequence length="589" mass="65955">MAKQYLSRSDEEIRDEMDKGGLIYRAGWPTLPLIPVEIVREGARAAIPDSMERIEEADTILQAQDIWNGIHGFVYRVPLDAPEDEEDLSPYLTFLCTFNISVFKQYEARKNVQIEVIDSRVIYCLYTFPIGRNREEIVERWEGVVAPIVLDLLKEHEWLSLEMVRRGFSDIPEECPPTIVITTPTARNPKWTRTIKPAISAAIANIAPDFEVEILCGKSLLGSRKKYKSSIHVNGTSYEKRVFMGSSIGISGDPSSCSTLGGSVILEGGVRCGITNWHCVRDNRLDKIISETMEKALSVDNKTLMNAPQPVLSPSTYDHERRQAYLQQLIQRYTAYAAKGQEVYKTLKKENEEALINVERASRNLGHVYAGSGHRTIAANKYALDARAEQPKERTILQFQDQWILDWALIRIDDIKLREVGDMLPPTLSPRASPLVPYHWCNKWSTFDANRKTIDVAKYGSTTGITFGTINPAIVYINPKSDAQLSAVNGFTEQTPASCFAVVMEDGKYPPFFEPGDSGSVVLHRKSGTQLGLLFGMTSCDNALFIPMDLVFQDIERITGKRTGNCEVAQIQITYPPGGVVEKAFMVSA</sequence>
<dbReference type="EMBL" id="KI963934">
    <property type="protein sequence ID" value="EUC49151.1"/>
    <property type="molecule type" value="Genomic_DNA"/>
</dbReference>